<evidence type="ECO:0000256" key="1">
    <source>
        <dbReference type="SAM" id="Phobius"/>
    </source>
</evidence>
<accession>A0AAP0F182</accession>
<dbReference type="EMBL" id="JBBNAE010000008">
    <property type="protein sequence ID" value="KAK9102716.1"/>
    <property type="molecule type" value="Genomic_DNA"/>
</dbReference>
<comment type="caution">
    <text evidence="2">The sequence shown here is derived from an EMBL/GenBank/DDBJ whole genome shotgun (WGS) entry which is preliminary data.</text>
</comment>
<reference evidence="2 3" key="1">
    <citation type="submission" date="2024-01" db="EMBL/GenBank/DDBJ databases">
        <title>Genome assemblies of Stephania.</title>
        <authorList>
            <person name="Yang L."/>
        </authorList>
    </citation>
    <scope>NUCLEOTIDE SEQUENCE [LARGE SCALE GENOMIC DNA]</scope>
    <source>
        <strain evidence="2">QJT</strain>
        <tissue evidence="2">Leaf</tissue>
    </source>
</reference>
<feature type="transmembrane region" description="Helical" evidence="1">
    <location>
        <begin position="6"/>
        <end position="23"/>
    </location>
</feature>
<evidence type="ECO:0000313" key="3">
    <source>
        <dbReference type="Proteomes" id="UP001417504"/>
    </source>
</evidence>
<keyword evidence="1" id="KW-1133">Transmembrane helix</keyword>
<keyword evidence="1" id="KW-0472">Membrane</keyword>
<sequence>MRYLIGQLILISFGVLPSIYYIYRSKVDKLMHRSREAIYILESFGEELN</sequence>
<organism evidence="2 3">
    <name type="scientific">Stephania japonica</name>
    <dbReference type="NCBI Taxonomy" id="461633"/>
    <lineage>
        <taxon>Eukaryota</taxon>
        <taxon>Viridiplantae</taxon>
        <taxon>Streptophyta</taxon>
        <taxon>Embryophyta</taxon>
        <taxon>Tracheophyta</taxon>
        <taxon>Spermatophyta</taxon>
        <taxon>Magnoliopsida</taxon>
        <taxon>Ranunculales</taxon>
        <taxon>Menispermaceae</taxon>
        <taxon>Menispermoideae</taxon>
        <taxon>Cissampelideae</taxon>
        <taxon>Stephania</taxon>
    </lineage>
</organism>
<gene>
    <name evidence="2" type="ORF">Sjap_019970</name>
</gene>
<dbReference type="Proteomes" id="UP001417504">
    <property type="component" value="Unassembled WGS sequence"/>
</dbReference>
<name>A0AAP0F182_9MAGN</name>
<keyword evidence="1" id="KW-0812">Transmembrane</keyword>
<evidence type="ECO:0000313" key="2">
    <source>
        <dbReference type="EMBL" id="KAK9102716.1"/>
    </source>
</evidence>
<proteinExistence type="predicted"/>
<keyword evidence="3" id="KW-1185">Reference proteome</keyword>
<dbReference type="AlphaFoldDB" id="A0AAP0F182"/>
<protein>
    <submittedName>
        <fullName evidence="2">Uncharacterized protein</fullName>
    </submittedName>
</protein>